<gene>
    <name evidence="1" type="ORF">UY3_03656</name>
</gene>
<dbReference type="Proteomes" id="UP000031443">
    <property type="component" value="Unassembled WGS sequence"/>
</dbReference>
<proteinExistence type="predicted"/>
<sequence length="82" mass="9141">MRQSELPRRHTIASMEPAQLTAAVVSIVNTSRIILEYVQNPAKRCQHEDDCDEDMDTDVPESTGCGNWDIIVAVGLVDTVER</sequence>
<dbReference type="EMBL" id="KB517472">
    <property type="protein sequence ID" value="EMP39151.1"/>
    <property type="molecule type" value="Genomic_DNA"/>
</dbReference>
<evidence type="ECO:0000313" key="2">
    <source>
        <dbReference type="Proteomes" id="UP000031443"/>
    </source>
</evidence>
<keyword evidence="2" id="KW-1185">Reference proteome</keyword>
<reference evidence="2" key="1">
    <citation type="journal article" date="2013" name="Nat. Genet.">
        <title>The draft genomes of soft-shell turtle and green sea turtle yield insights into the development and evolution of the turtle-specific body plan.</title>
        <authorList>
            <person name="Wang Z."/>
            <person name="Pascual-Anaya J."/>
            <person name="Zadissa A."/>
            <person name="Li W."/>
            <person name="Niimura Y."/>
            <person name="Huang Z."/>
            <person name="Li C."/>
            <person name="White S."/>
            <person name="Xiong Z."/>
            <person name="Fang D."/>
            <person name="Wang B."/>
            <person name="Ming Y."/>
            <person name="Chen Y."/>
            <person name="Zheng Y."/>
            <person name="Kuraku S."/>
            <person name="Pignatelli M."/>
            <person name="Herrero J."/>
            <person name="Beal K."/>
            <person name="Nozawa M."/>
            <person name="Li Q."/>
            <person name="Wang J."/>
            <person name="Zhang H."/>
            <person name="Yu L."/>
            <person name="Shigenobu S."/>
            <person name="Wang J."/>
            <person name="Liu J."/>
            <person name="Flicek P."/>
            <person name="Searle S."/>
            <person name="Wang J."/>
            <person name="Kuratani S."/>
            <person name="Yin Y."/>
            <person name="Aken B."/>
            <person name="Zhang G."/>
            <person name="Irie N."/>
        </authorList>
    </citation>
    <scope>NUCLEOTIDE SEQUENCE [LARGE SCALE GENOMIC DNA]</scope>
</reference>
<organism evidence="1 2">
    <name type="scientific">Chelonia mydas</name>
    <name type="common">Green sea-turtle</name>
    <name type="synonym">Chelonia agassizi</name>
    <dbReference type="NCBI Taxonomy" id="8469"/>
    <lineage>
        <taxon>Eukaryota</taxon>
        <taxon>Metazoa</taxon>
        <taxon>Chordata</taxon>
        <taxon>Craniata</taxon>
        <taxon>Vertebrata</taxon>
        <taxon>Euteleostomi</taxon>
        <taxon>Archelosauria</taxon>
        <taxon>Testudinata</taxon>
        <taxon>Testudines</taxon>
        <taxon>Cryptodira</taxon>
        <taxon>Durocryptodira</taxon>
        <taxon>Americhelydia</taxon>
        <taxon>Chelonioidea</taxon>
        <taxon>Cheloniidae</taxon>
        <taxon>Chelonia</taxon>
    </lineage>
</organism>
<name>M7BMN1_CHEMY</name>
<evidence type="ECO:0000313" key="1">
    <source>
        <dbReference type="EMBL" id="EMP39151.1"/>
    </source>
</evidence>
<protein>
    <submittedName>
        <fullName evidence="1">Uncharacterized protein</fullName>
    </submittedName>
</protein>
<dbReference type="AlphaFoldDB" id="M7BMN1"/>
<accession>M7BMN1</accession>